<keyword evidence="4 10" id="KW-0396">Initiation factor</keyword>
<sequence length="312" mass="33721">MAAVGAMSGMAGQAVQGTVTRHLHEELQKSTEVTVAVAVIRTLTRAIQRSTATTVMGLEKDLHASTEELKRSYPTAISVSAASELFLRFVTRTTALDVSDFEALKQHLIDRGNKFAEISLASKAKIAELGERFLHGGCVVMVLGCSSVILNLLETAASKGKFFTVIVVESKPGTEGLRMYKALERANIQVTMILDAQVAHRLEEVDMVLIGAEAVVESGGIINKVGTYQMTLLAGVKGKPVYVAAESYKFSRLYPLHQRDLSMATEKVEIGSSELVVPLNDYTPPENITLLITDLGVLTPAAVSDQLIQLYQ</sequence>
<dbReference type="PANTHER" id="PTHR45860:SF1">
    <property type="entry name" value="TRANSLATION INITIATION FACTOR EIF-2B SUBUNIT ALPHA"/>
    <property type="match status" value="1"/>
</dbReference>
<organism evidence="10 11">
    <name type="scientific">Chloropicon primus</name>
    <dbReference type="NCBI Taxonomy" id="1764295"/>
    <lineage>
        <taxon>Eukaryota</taxon>
        <taxon>Viridiplantae</taxon>
        <taxon>Chlorophyta</taxon>
        <taxon>Chloropicophyceae</taxon>
        <taxon>Chloropicales</taxon>
        <taxon>Chloropicaceae</taxon>
        <taxon>Chloropicon</taxon>
    </lineage>
</organism>
<dbReference type="InterPro" id="IPR051501">
    <property type="entry name" value="eIF2B_alpha/beta/delta"/>
</dbReference>
<dbReference type="Proteomes" id="UP000316726">
    <property type="component" value="Chromosome 1"/>
</dbReference>
<keyword evidence="11" id="KW-1185">Reference proteome</keyword>
<comment type="subcellular location">
    <subcellularLocation>
        <location evidence="1">Cytoplasm</location>
        <location evidence="1">Cytosol</location>
    </subcellularLocation>
</comment>
<name>A0A5B8MCY2_9CHLO</name>
<evidence type="ECO:0000256" key="7">
    <source>
        <dbReference type="ARBA" id="ARBA00044236"/>
    </source>
</evidence>
<accession>A0A5B8MCY2</accession>
<dbReference type="InterPro" id="IPR037171">
    <property type="entry name" value="NagB/RpiA_transferase-like"/>
</dbReference>
<evidence type="ECO:0000256" key="1">
    <source>
        <dbReference type="ARBA" id="ARBA00004514"/>
    </source>
</evidence>
<evidence type="ECO:0000313" key="11">
    <source>
        <dbReference type="Proteomes" id="UP000316726"/>
    </source>
</evidence>
<evidence type="ECO:0000256" key="3">
    <source>
        <dbReference type="ARBA" id="ARBA00022490"/>
    </source>
</evidence>
<dbReference type="EMBL" id="CP031034">
    <property type="protein sequence ID" value="QDZ18418.1"/>
    <property type="molecule type" value="Genomic_DNA"/>
</dbReference>
<dbReference type="PANTHER" id="PTHR45860">
    <property type="entry name" value="TRANSLATION INITIATION FACTOR EIF-2B SUBUNIT ALPHA"/>
    <property type="match status" value="1"/>
</dbReference>
<evidence type="ECO:0000256" key="5">
    <source>
        <dbReference type="ARBA" id="ARBA00022917"/>
    </source>
</evidence>
<evidence type="ECO:0000256" key="2">
    <source>
        <dbReference type="ARBA" id="ARBA00007251"/>
    </source>
</evidence>
<dbReference type="Gene3D" id="3.40.50.10470">
    <property type="entry name" value="Translation initiation factor eif-2b, domain 2"/>
    <property type="match status" value="1"/>
</dbReference>
<dbReference type="OrthoDB" id="10249309at2759"/>
<dbReference type="Pfam" id="PF01008">
    <property type="entry name" value="IF-2B"/>
    <property type="match status" value="1"/>
</dbReference>
<proteinExistence type="inferred from homology"/>
<comment type="subunit">
    <text evidence="8">Component of the translation initiation factor 2B (eIF2B) complex which is a heterodecamer of two sets of five different subunits: alpha, beta, gamma, delta and epsilon. Subunits alpha, beta and delta comprise a regulatory subcomplex and subunits epsilon and gamma comprise a catalytic subcomplex. Within the complex, the hexameric regulatory complex resides at the center, with the two heterodimeric catalytic subcomplexes bound on opposite sides.</text>
</comment>
<dbReference type="InterPro" id="IPR042528">
    <property type="entry name" value="elF-2B_alpha_N"/>
</dbReference>
<dbReference type="InterPro" id="IPR042529">
    <property type="entry name" value="IF_2B-like_C"/>
</dbReference>
<dbReference type="GO" id="GO:0005829">
    <property type="term" value="C:cytosol"/>
    <property type="evidence" value="ECO:0007669"/>
    <property type="project" value="UniProtKB-SubCell"/>
</dbReference>
<dbReference type="AlphaFoldDB" id="A0A5B8MCY2"/>
<dbReference type="InterPro" id="IPR000649">
    <property type="entry name" value="IF-2B-related"/>
</dbReference>
<dbReference type="Gene3D" id="1.20.120.1070">
    <property type="entry name" value="Translation initiation factor eIF-2B, N-terminal domain"/>
    <property type="match status" value="1"/>
</dbReference>
<keyword evidence="3" id="KW-0963">Cytoplasm</keyword>
<dbReference type="GO" id="GO:0005085">
    <property type="term" value="F:guanyl-nucleotide exchange factor activity"/>
    <property type="evidence" value="ECO:0007669"/>
    <property type="project" value="TreeGrafter"/>
</dbReference>
<evidence type="ECO:0000256" key="9">
    <source>
        <dbReference type="RuleBase" id="RU003814"/>
    </source>
</evidence>
<keyword evidence="5" id="KW-0648">Protein biosynthesis</keyword>
<dbReference type="SUPFAM" id="SSF100950">
    <property type="entry name" value="NagB/RpiA/CoA transferase-like"/>
    <property type="match status" value="1"/>
</dbReference>
<evidence type="ECO:0000256" key="4">
    <source>
        <dbReference type="ARBA" id="ARBA00022540"/>
    </source>
</evidence>
<comment type="similarity">
    <text evidence="2 9">Belongs to the eIF-2B alpha/beta/delta subunits family.</text>
</comment>
<dbReference type="GO" id="GO:0003743">
    <property type="term" value="F:translation initiation factor activity"/>
    <property type="evidence" value="ECO:0007669"/>
    <property type="project" value="UniProtKB-KW"/>
</dbReference>
<gene>
    <name evidence="10" type="ORF">A3770_01p09360</name>
</gene>
<dbReference type="GO" id="GO:0005851">
    <property type="term" value="C:eukaryotic translation initiation factor 2B complex"/>
    <property type="evidence" value="ECO:0007669"/>
    <property type="project" value="TreeGrafter"/>
</dbReference>
<protein>
    <recommendedName>
        <fullName evidence="6">Translation initiation factor eIF2B subunit alpha</fullName>
    </recommendedName>
    <alternativeName>
        <fullName evidence="7">eIF2B GDP-GTP exchange factor subunit alpha</fullName>
    </alternativeName>
</protein>
<evidence type="ECO:0000256" key="8">
    <source>
        <dbReference type="ARBA" id="ARBA00046432"/>
    </source>
</evidence>
<dbReference type="STRING" id="1764295.A0A5B8MCY2"/>
<evidence type="ECO:0000256" key="6">
    <source>
        <dbReference type="ARBA" id="ARBA00044208"/>
    </source>
</evidence>
<evidence type="ECO:0000313" key="10">
    <source>
        <dbReference type="EMBL" id="QDZ18418.1"/>
    </source>
</evidence>
<reference evidence="10 11" key="1">
    <citation type="submission" date="2018-07" db="EMBL/GenBank/DDBJ databases">
        <title>The complete nuclear genome of the prasinophyte Chloropicon primus (CCMP1205).</title>
        <authorList>
            <person name="Pombert J.-F."/>
            <person name="Otis C."/>
            <person name="Turmel M."/>
            <person name="Lemieux C."/>
        </authorList>
    </citation>
    <scope>NUCLEOTIDE SEQUENCE [LARGE SCALE GENOMIC DNA]</scope>
    <source>
        <strain evidence="10 11">CCMP1205</strain>
    </source>
</reference>